<reference evidence="2" key="1">
    <citation type="submission" date="2020-10" db="EMBL/GenBank/DDBJ databases">
        <authorList>
            <person name="Kikuchi T."/>
        </authorList>
    </citation>
    <scope>NUCLEOTIDE SEQUENCE</scope>
    <source>
        <strain evidence="2">NKZ352</strain>
    </source>
</reference>
<evidence type="ECO:0000313" key="3">
    <source>
        <dbReference type="Proteomes" id="UP000835052"/>
    </source>
</evidence>
<feature type="compositionally biased region" description="Polar residues" evidence="1">
    <location>
        <begin position="213"/>
        <end position="228"/>
    </location>
</feature>
<dbReference type="AlphaFoldDB" id="A0A8S1HUJ4"/>
<dbReference type="Proteomes" id="UP000835052">
    <property type="component" value="Unassembled WGS sequence"/>
</dbReference>
<evidence type="ECO:0000313" key="2">
    <source>
        <dbReference type="EMBL" id="CAD6199744.1"/>
    </source>
</evidence>
<evidence type="ECO:0000256" key="1">
    <source>
        <dbReference type="SAM" id="MobiDB-lite"/>
    </source>
</evidence>
<gene>
    <name evidence="2" type="ORF">CAUJ_LOCUS15643</name>
</gene>
<dbReference type="EMBL" id="CAJGYM010000199">
    <property type="protein sequence ID" value="CAD6199744.1"/>
    <property type="molecule type" value="Genomic_DNA"/>
</dbReference>
<organism evidence="2 3">
    <name type="scientific">Caenorhabditis auriculariae</name>
    <dbReference type="NCBI Taxonomy" id="2777116"/>
    <lineage>
        <taxon>Eukaryota</taxon>
        <taxon>Metazoa</taxon>
        <taxon>Ecdysozoa</taxon>
        <taxon>Nematoda</taxon>
        <taxon>Chromadorea</taxon>
        <taxon>Rhabditida</taxon>
        <taxon>Rhabditina</taxon>
        <taxon>Rhabditomorpha</taxon>
        <taxon>Rhabditoidea</taxon>
        <taxon>Rhabditidae</taxon>
        <taxon>Peloderinae</taxon>
        <taxon>Caenorhabditis</taxon>
    </lineage>
</organism>
<accession>A0A8S1HUJ4</accession>
<keyword evidence="3" id="KW-1185">Reference proteome</keyword>
<feature type="region of interest" description="Disordered" evidence="1">
    <location>
        <begin position="145"/>
        <end position="198"/>
    </location>
</feature>
<comment type="caution">
    <text evidence="2">The sequence shown here is derived from an EMBL/GenBank/DDBJ whole genome shotgun (WGS) entry which is preliminary data.</text>
</comment>
<name>A0A8S1HUJ4_9PELO</name>
<feature type="region of interest" description="Disordered" evidence="1">
    <location>
        <begin position="209"/>
        <end position="228"/>
    </location>
</feature>
<feature type="compositionally biased region" description="Polar residues" evidence="1">
    <location>
        <begin position="188"/>
        <end position="197"/>
    </location>
</feature>
<protein>
    <submittedName>
        <fullName evidence="2">Uncharacterized protein</fullName>
    </submittedName>
</protein>
<feature type="compositionally biased region" description="Basic and acidic residues" evidence="1">
    <location>
        <begin position="151"/>
        <end position="174"/>
    </location>
</feature>
<proteinExistence type="predicted"/>
<sequence length="228" mass="27008">MFILSRNLEKNWNFNARAEDFFPKRKCIEESPEEPQTCQIRPTLVSESDSRQNEPIVTFDDTDSEAGALRERAESVVPKKTPRQEPEVFELREERGFSEQRKVSKDDLNETFVRKCRETEIDTVTPLRCFRDKETNRRVFTKTVFDEDENPPSKRQENRNFTDQRPFEQERDRSPQFAIPKLPEKVTSPWTFQSEGSQRVCKFEQWEERRLGTASSPKTSSSIENFRK</sequence>